<name>A0A1X7ETL3_9PROT</name>
<dbReference type="AlphaFoldDB" id="A0A1X7ETL3"/>
<dbReference type="OrthoDB" id="7306718at2"/>
<sequence>MFLAAIGLLLVLIALSILGERTLALFGGDRILAARFYKMLYVALGAGMLSCVLPSLVTGFATQLRALIVRARTSGVWTDALLSDRMLEQAHTVSLVLAFLTAVAGVVAAVLVWCDVMWPSEP</sequence>
<evidence type="ECO:0000313" key="3">
    <source>
        <dbReference type="Proteomes" id="UP000192936"/>
    </source>
</evidence>
<feature type="transmembrane region" description="Helical" evidence="1">
    <location>
        <begin position="39"/>
        <end position="62"/>
    </location>
</feature>
<evidence type="ECO:0000256" key="1">
    <source>
        <dbReference type="SAM" id="Phobius"/>
    </source>
</evidence>
<evidence type="ECO:0008006" key="4">
    <source>
        <dbReference type="Google" id="ProtNLM"/>
    </source>
</evidence>
<keyword evidence="1" id="KW-1133">Transmembrane helix</keyword>
<keyword evidence="1" id="KW-0812">Transmembrane</keyword>
<proteinExistence type="predicted"/>
<organism evidence="2 3">
    <name type="scientific">Azospirillum oryzae</name>
    <dbReference type="NCBI Taxonomy" id="286727"/>
    <lineage>
        <taxon>Bacteria</taxon>
        <taxon>Pseudomonadati</taxon>
        <taxon>Pseudomonadota</taxon>
        <taxon>Alphaproteobacteria</taxon>
        <taxon>Rhodospirillales</taxon>
        <taxon>Azospirillaceae</taxon>
        <taxon>Azospirillum</taxon>
    </lineage>
</organism>
<evidence type="ECO:0000313" key="2">
    <source>
        <dbReference type="EMBL" id="SMF39928.1"/>
    </source>
</evidence>
<keyword evidence="1" id="KW-0472">Membrane</keyword>
<dbReference type="EMBL" id="FXAK01000003">
    <property type="protein sequence ID" value="SMF39928.1"/>
    <property type="molecule type" value="Genomic_DNA"/>
</dbReference>
<dbReference type="Proteomes" id="UP000192936">
    <property type="component" value="Unassembled WGS sequence"/>
</dbReference>
<reference evidence="2 3" key="1">
    <citation type="submission" date="2017-04" db="EMBL/GenBank/DDBJ databases">
        <authorList>
            <person name="Afonso C.L."/>
            <person name="Miller P.J."/>
            <person name="Scott M.A."/>
            <person name="Spackman E."/>
            <person name="Goraichik I."/>
            <person name="Dimitrov K.M."/>
            <person name="Suarez D.L."/>
            <person name="Swayne D.E."/>
        </authorList>
    </citation>
    <scope>NUCLEOTIDE SEQUENCE [LARGE SCALE GENOMIC DNA]</scope>
    <source>
        <strain evidence="2 3">A2P</strain>
    </source>
</reference>
<accession>A0A1X7ETL3</accession>
<protein>
    <recommendedName>
        <fullName evidence="4">FtsX-like permease family protein</fullName>
    </recommendedName>
</protein>
<dbReference type="RefSeq" id="WP_085084853.1">
    <property type="nucleotide sequence ID" value="NZ_FXAK01000003.1"/>
</dbReference>
<gene>
    <name evidence="2" type="ORF">SAMN02982917_2019</name>
</gene>
<feature type="transmembrane region" description="Helical" evidence="1">
    <location>
        <begin position="93"/>
        <end position="113"/>
    </location>
</feature>